<sequence length="513" mass="55523">MAVRWMLVALVGLGALVPTAAAADTAGTAGTPPGPPPPADYDLANGHFYTQTNGRPGEVTPGYSVTDEAGIPLWSEFQRWGGLRTLGFPVSRRFQLGPYVAQAFQKGILQWDPSQSKAVLANVMDLLHDAGKDGALESAQHIPPPLGQARLELLDFPNHGFQQTYSGADDPLALYGLPTSAITDEGASYTIRLQRTAMQLWKSDQPWAKAGSVTVVNAGDLAKEDGLVPPNAAKPEAGRIALGETSHRPWSGWWWPSLDGGSGPHLFDSDGPLAKYDAYVRSLGRPDPGTRAWELQHFQFSDPSLSWAGKCNGLAVAELVEPEPTQARTLNGISFTVADQKGLLADYHFADPAGFLVGKADTGGVTAADFHRAMLNYLGTLRQGLVMNAFAGTQQVQSFAVYKFQATYMPDPAAPATKTHVRMTLWAADFHVDPDFVGLKNWPDEHLKTYSYFIYGDRTNPTGGDWEGDSVAGPYAHPENLWYPDENPATRNQFGQLSSSTLDYKIIQQIVAP</sequence>
<dbReference type="AlphaFoldDB" id="A0A0N9HQA5"/>
<proteinExistence type="predicted"/>
<organism evidence="2">
    <name type="scientific">uncultured bacterium 5E7</name>
    <dbReference type="NCBI Taxonomy" id="1701324"/>
    <lineage>
        <taxon>Bacteria</taxon>
        <taxon>environmental samples</taxon>
    </lineage>
</organism>
<dbReference type="EMBL" id="KT342855">
    <property type="protein sequence ID" value="ALG05227.1"/>
    <property type="molecule type" value="Genomic_DNA"/>
</dbReference>
<keyword evidence="1" id="KW-0732">Signal</keyword>
<name>A0A0N9HQA5_9BACT</name>
<protein>
    <submittedName>
        <fullName evidence="2">Uncharacterized protein</fullName>
    </submittedName>
</protein>
<reference evidence="2" key="1">
    <citation type="submission" date="2016-04" db="EMBL/GenBank/DDBJ databases">
        <title>Exploring the genomic information of specific uncultured soil bacteria through a new metagenomic library-based strategy.</title>
        <authorList>
            <person name="Liu Y."/>
            <person name="Zhang R."/>
        </authorList>
    </citation>
    <scope>NUCLEOTIDE SEQUENCE</scope>
</reference>
<accession>A0A0N9HQA5</accession>
<feature type="signal peptide" evidence="1">
    <location>
        <begin position="1"/>
        <end position="22"/>
    </location>
</feature>
<feature type="chain" id="PRO_5006035377" evidence="1">
    <location>
        <begin position="23"/>
        <end position="513"/>
    </location>
</feature>
<evidence type="ECO:0000313" key="2">
    <source>
        <dbReference type="EMBL" id="ALG05227.1"/>
    </source>
</evidence>
<evidence type="ECO:0000256" key="1">
    <source>
        <dbReference type="SAM" id="SignalP"/>
    </source>
</evidence>
<gene>
    <name evidence="2" type="ORF">5E7_006</name>
</gene>